<evidence type="ECO:0000313" key="10">
    <source>
        <dbReference type="Proteomes" id="UP000028091"/>
    </source>
</evidence>
<dbReference type="PANTHER" id="PTHR32309">
    <property type="entry name" value="TYROSINE-PROTEIN KINASE"/>
    <property type="match status" value="1"/>
</dbReference>
<comment type="caution">
    <text evidence="9">The sequence shown here is derived from an EMBL/GenBank/DDBJ whole genome shotgun (WGS) entry which is preliminary data.</text>
</comment>
<protein>
    <submittedName>
        <fullName evidence="9">Capsular biosynthesis protein</fullName>
    </submittedName>
</protein>
<reference evidence="9 10" key="1">
    <citation type="submission" date="2012-09" db="EMBL/GenBank/DDBJ databases">
        <title>Genome Sequence of Bacillus sp. DW5-4.</title>
        <authorList>
            <person name="Lai Q."/>
            <person name="Liu Y."/>
            <person name="Shao Z."/>
        </authorList>
    </citation>
    <scope>NUCLEOTIDE SEQUENCE [LARGE SCALE GENOMIC DNA]</scope>
    <source>
        <strain evidence="9 10">DW5-4</strain>
    </source>
</reference>
<sequence length="243" mass="27213">MNENIGFKQLFSVIKEKMALLILIVLIVTGISAYYQFYVSTPVYQATTQILVHKRSNDAQANLNDIQMNLQYTRTFQVLLKSPIVTEKVKETLNLTESAEGLKHKIATSTENESEVINISVQDEDRAKAVAIANTATEVLQEEIKKTMNMDRINVLSEAKLSNTILMNSRKFVHIVLALGASLLGGMTLIFLMNLLDDTVKRTHQIREEIGLPSLGSVYQMQADRRAKKDKQSVITGGQNIDL</sequence>
<evidence type="ECO:0000313" key="9">
    <source>
        <dbReference type="EMBL" id="KEP28062.1"/>
    </source>
</evidence>
<dbReference type="InterPro" id="IPR003856">
    <property type="entry name" value="LPS_length_determ_N"/>
</dbReference>
<feature type="transmembrane region" description="Helical" evidence="7">
    <location>
        <begin position="172"/>
        <end position="196"/>
    </location>
</feature>
<feature type="transmembrane region" description="Helical" evidence="7">
    <location>
        <begin position="18"/>
        <end position="37"/>
    </location>
</feature>
<evidence type="ECO:0000256" key="2">
    <source>
        <dbReference type="ARBA" id="ARBA00006683"/>
    </source>
</evidence>
<dbReference type="Proteomes" id="UP000028091">
    <property type="component" value="Unassembled WGS sequence"/>
</dbReference>
<evidence type="ECO:0000259" key="8">
    <source>
        <dbReference type="Pfam" id="PF02706"/>
    </source>
</evidence>
<evidence type="ECO:0000256" key="7">
    <source>
        <dbReference type="SAM" id="Phobius"/>
    </source>
</evidence>
<evidence type="ECO:0000256" key="3">
    <source>
        <dbReference type="ARBA" id="ARBA00022475"/>
    </source>
</evidence>
<dbReference type="RefSeq" id="WP_034316650.1">
    <property type="nucleotide sequence ID" value="NZ_JAVIKA010000004.1"/>
</dbReference>
<dbReference type="OrthoDB" id="2360475at2"/>
<dbReference type="Pfam" id="PF02706">
    <property type="entry name" value="Wzz"/>
    <property type="match status" value="1"/>
</dbReference>
<evidence type="ECO:0000256" key="4">
    <source>
        <dbReference type="ARBA" id="ARBA00022692"/>
    </source>
</evidence>
<dbReference type="PANTHER" id="PTHR32309:SF13">
    <property type="entry name" value="FERRIC ENTEROBACTIN TRANSPORT PROTEIN FEPE"/>
    <property type="match status" value="1"/>
</dbReference>
<evidence type="ECO:0000256" key="1">
    <source>
        <dbReference type="ARBA" id="ARBA00004651"/>
    </source>
</evidence>
<keyword evidence="10" id="KW-1185">Reference proteome</keyword>
<keyword evidence="5 7" id="KW-1133">Transmembrane helix</keyword>
<keyword evidence="3" id="KW-1003">Cell membrane</keyword>
<comment type="subcellular location">
    <subcellularLocation>
        <location evidence="1">Cell membrane</location>
        <topology evidence="1">Multi-pass membrane protein</topology>
    </subcellularLocation>
</comment>
<comment type="similarity">
    <text evidence="2">Belongs to the CpsC/CapA family.</text>
</comment>
<dbReference type="GO" id="GO:0004713">
    <property type="term" value="F:protein tyrosine kinase activity"/>
    <property type="evidence" value="ECO:0007669"/>
    <property type="project" value="TreeGrafter"/>
</dbReference>
<keyword evidence="4 7" id="KW-0812">Transmembrane</keyword>
<evidence type="ECO:0000256" key="5">
    <source>
        <dbReference type="ARBA" id="ARBA00022989"/>
    </source>
</evidence>
<feature type="domain" description="Polysaccharide chain length determinant N-terminal" evidence="8">
    <location>
        <begin position="4"/>
        <end position="92"/>
    </location>
</feature>
<dbReference type="EMBL" id="JOTP01000001">
    <property type="protein sequence ID" value="KEP28062.1"/>
    <property type="molecule type" value="Genomic_DNA"/>
</dbReference>
<accession>A0A081LFN6</accession>
<evidence type="ECO:0000256" key="6">
    <source>
        <dbReference type="ARBA" id="ARBA00023136"/>
    </source>
</evidence>
<organism evidence="9 10">
    <name type="scientific">Bacillus zhangzhouensis</name>
    <dbReference type="NCBI Taxonomy" id="1178540"/>
    <lineage>
        <taxon>Bacteria</taxon>
        <taxon>Bacillati</taxon>
        <taxon>Bacillota</taxon>
        <taxon>Bacilli</taxon>
        <taxon>Bacillales</taxon>
        <taxon>Bacillaceae</taxon>
        <taxon>Bacillus</taxon>
    </lineage>
</organism>
<dbReference type="AlphaFoldDB" id="A0A081LFN6"/>
<dbReference type="eggNOG" id="COG3944">
    <property type="taxonomic scope" value="Bacteria"/>
</dbReference>
<proteinExistence type="inferred from homology"/>
<dbReference type="InterPro" id="IPR050445">
    <property type="entry name" value="Bact_polysacc_biosynth/exp"/>
</dbReference>
<gene>
    <name evidence="9" type="ORF">BA70_00285</name>
</gene>
<dbReference type="GO" id="GO:0005886">
    <property type="term" value="C:plasma membrane"/>
    <property type="evidence" value="ECO:0007669"/>
    <property type="project" value="UniProtKB-SubCell"/>
</dbReference>
<keyword evidence="6 7" id="KW-0472">Membrane</keyword>
<name>A0A081LFN6_9BACI</name>